<reference evidence="2 3" key="1">
    <citation type="submission" date="2014-03" db="EMBL/GenBank/DDBJ databases">
        <title>Draft Genome Sequences of Four Burkholderia Strains.</title>
        <authorList>
            <person name="Liu X.Y."/>
            <person name="Li C.X."/>
            <person name="Xu J.H."/>
        </authorList>
    </citation>
    <scope>NUCLEOTIDE SEQUENCE [LARGE SCALE GENOMIC DNA]</scope>
    <source>
        <strain evidence="2 3">DSM 50014</strain>
    </source>
</reference>
<dbReference type="AlphaFoldDB" id="A0A069PTN1"/>
<accession>A0A069PTN1</accession>
<dbReference type="RefSeq" id="WP_035925269.1">
    <property type="nucleotide sequence ID" value="NZ_CADFFX010000009.1"/>
</dbReference>
<keyword evidence="3" id="KW-1185">Reference proteome</keyword>
<organism evidence="2 3">
    <name type="scientific">Caballeronia glathei</name>
    <dbReference type="NCBI Taxonomy" id="60547"/>
    <lineage>
        <taxon>Bacteria</taxon>
        <taxon>Pseudomonadati</taxon>
        <taxon>Pseudomonadota</taxon>
        <taxon>Betaproteobacteria</taxon>
        <taxon>Burkholderiales</taxon>
        <taxon>Burkholderiaceae</taxon>
        <taxon>Caballeronia</taxon>
    </lineage>
</organism>
<proteinExistence type="predicted"/>
<sequence>MSTLLSAIDTPTFYWVLAIVSIACAGGIPGAVLLVDRLFTRHPLWNSTEEVVEWPRAVAWAGMALLVGAFVTLALLCRSIAA</sequence>
<name>A0A069PTN1_9BURK</name>
<keyword evidence="1" id="KW-1133">Transmembrane helix</keyword>
<gene>
    <name evidence="2" type="ORF">BG61_02530</name>
</gene>
<evidence type="ECO:0000256" key="1">
    <source>
        <dbReference type="SAM" id="Phobius"/>
    </source>
</evidence>
<protein>
    <submittedName>
        <fullName evidence="2">Uncharacterized protein</fullName>
    </submittedName>
</protein>
<dbReference type="EMBL" id="JFHC01000010">
    <property type="protein sequence ID" value="KDR43169.1"/>
    <property type="molecule type" value="Genomic_DNA"/>
</dbReference>
<feature type="transmembrane region" description="Helical" evidence="1">
    <location>
        <begin position="12"/>
        <end position="35"/>
    </location>
</feature>
<keyword evidence="1" id="KW-0812">Transmembrane</keyword>
<keyword evidence="1" id="KW-0472">Membrane</keyword>
<evidence type="ECO:0000313" key="3">
    <source>
        <dbReference type="Proteomes" id="UP000027466"/>
    </source>
</evidence>
<feature type="transmembrane region" description="Helical" evidence="1">
    <location>
        <begin position="57"/>
        <end position="77"/>
    </location>
</feature>
<evidence type="ECO:0000313" key="2">
    <source>
        <dbReference type="EMBL" id="KDR43169.1"/>
    </source>
</evidence>
<dbReference type="Proteomes" id="UP000027466">
    <property type="component" value="Unassembled WGS sequence"/>
</dbReference>
<comment type="caution">
    <text evidence="2">The sequence shown here is derived from an EMBL/GenBank/DDBJ whole genome shotgun (WGS) entry which is preliminary data.</text>
</comment>